<name>A0A4V6HR75_9FIRM</name>
<evidence type="ECO:0000256" key="3">
    <source>
        <dbReference type="PIRSR" id="PIRSR005902-1"/>
    </source>
</evidence>
<dbReference type="EMBL" id="QGQD01000107">
    <property type="protein sequence ID" value="TLC97907.1"/>
    <property type="molecule type" value="Genomic_DNA"/>
</dbReference>
<dbReference type="OrthoDB" id="9810005at2"/>
<keyword evidence="1 3" id="KW-0479">Metal-binding</keyword>
<dbReference type="STRING" id="180332.GCA_000797495_01645"/>
<dbReference type="PANTHER" id="PTHR46124">
    <property type="entry name" value="D-AMINOACYL-TRNA DEACYLASE"/>
    <property type="match status" value="1"/>
</dbReference>
<dbReference type="InterPro" id="IPR001130">
    <property type="entry name" value="TatD-like"/>
</dbReference>
<feature type="binding site" evidence="3">
    <location>
        <position position="8"/>
    </location>
    <ligand>
        <name>a divalent metal cation</name>
        <dbReference type="ChEBI" id="CHEBI:60240"/>
        <label>1</label>
    </ligand>
</feature>
<evidence type="ECO:0000256" key="1">
    <source>
        <dbReference type="ARBA" id="ARBA00022723"/>
    </source>
</evidence>
<feature type="binding site" evidence="3">
    <location>
        <position position="153"/>
    </location>
    <ligand>
        <name>a divalent metal cation</name>
        <dbReference type="ChEBI" id="CHEBI:60240"/>
        <label>2</label>
    </ligand>
</feature>
<organism evidence="4 5">
    <name type="scientific">Robinsoniella peoriensis</name>
    <dbReference type="NCBI Taxonomy" id="180332"/>
    <lineage>
        <taxon>Bacteria</taxon>
        <taxon>Bacillati</taxon>
        <taxon>Bacillota</taxon>
        <taxon>Clostridia</taxon>
        <taxon>Lachnospirales</taxon>
        <taxon>Lachnospiraceae</taxon>
        <taxon>Robinsoniella</taxon>
    </lineage>
</organism>
<dbReference type="SUPFAM" id="SSF51556">
    <property type="entry name" value="Metallo-dependent hydrolases"/>
    <property type="match status" value="1"/>
</dbReference>
<protein>
    <submittedName>
        <fullName evidence="4">Putative deoxyribonuclease YcfH</fullName>
        <ecNumber evidence="4">3.1.21.-</ecNumber>
    </submittedName>
</protein>
<proteinExistence type="predicted"/>
<dbReference type="Pfam" id="PF01026">
    <property type="entry name" value="TatD_DNase"/>
    <property type="match status" value="1"/>
</dbReference>
<dbReference type="InterPro" id="IPR015991">
    <property type="entry name" value="TatD/YcfH-like"/>
</dbReference>
<dbReference type="GO" id="GO:0004536">
    <property type="term" value="F:DNA nuclease activity"/>
    <property type="evidence" value="ECO:0007669"/>
    <property type="project" value="InterPro"/>
</dbReference>
<dbReference type="AlphaFoldDB" id="A0A4V6HR75"/>
<evidence type="ECO:0000256" key="2">
    <source>
        <dbReference type="ARBA" id="ARBA00022801"/>
    </source>
</evidence>
<dbReference type="Gene3D" id="3.20.20.140">
    <property type="entry name" value="Metal-dependent hydrolases"/>
    <property type="match status" value="1"/>
</dbReference>
<dbReference type="GO" id="GO:0005829">
    <property type="term" value="C:cytosol"/>
    <property type="evidence" value="ECO:0007669"/>
    <property type="project" value="TreeGrafter"/>
</dbReference>
<dbReference type="Proteomes" id="UP000306509">
    <property type="component" value="Unassembled WGS sequence"/>
</dbReference>
<comment type="caution">
    <text evidence="4">The sequence shown here is derived from an EMBL/GenBank/DDBJ whole genome shotgun (WGS) entry which is preliminary data.</text>
</comment>
<feature type="binding site" evidence="3">
    <location>
        <position position="92"/>
    </location>
    <ligand>
        <name>a divalent metal cation</name>
        <dbReference type="ChEBI" id="CHEBI:60240"/>
        <label>1</label>
    </ligand>
</feature>
<dbReference type="InterPro" id="IPR032466">
    <property type="entry name" value="Metal_Hydrolase"/>
</dbReference>
<dbReference type="PANTHER" id="PTHR46124:SF2">
    <property type="entry name" value="D-AMINOACYL-TRNA DEACYLASE"/>
    <property type="match status" value="1"/>
</dbReference>
<keyword evidence="2 4" id="KW-0378">Hydrolase</keyword>
<evidence type="ECO:0000313" key="4">
    <source>
        <dbReference type="EMBL" id="TLC97907.1"/>
    </source>
</evidence>
<dbReference type="NCBIfam" id="TIGR00010">
    <property type="entry name" value="YchF/TatD family DNA exonuclease"/>
    <property type="match status" value="1"/>
</dbReference>
<evidence type="ECO:0000313" key="5">
    <source>
        <dbReference type="Proteomes" id="UP000306509"/>
    </source>
</evidence>
<dbReference type="FunFam" id="3.20.20.140:FF:000005">
    <property type="entry name" value="TatD family hydrolase"/>
    <property type="match status" value="1"/>
</dbReference>
<dbReference type="GO" id="GO:0046872">
    <property type="term" value="F:metal ion binding"/>
    <property type="evidence" value="ECO:0007669"/>
    <property type="project" value="UniProtKB-KW"/>
</dbReference>
<sequence length="256" mass="28831">MIFDSHAHYDDEAFDEDRESLLGSMQENGIGYIVNVGASLRGVEDTVKLTKSYPFIYGAVGIHPDEAGDLNEERLLWLEKLCEEEKIVAVGEIGLDYYWDKESHEVQKEWFARQLALSKKAGLPVIIHSRDAAKDTIDVMKAEHAGSTGGVIHCFSNSREMARDYVNMGYYIGIGGVVTFKNARVMKEVAEYVPLEQILIETDCPYLAPAPNRGKRNSSLFLPYIIEEIARIKGISKELVEEKTCENALKMYQIKS</sequence>
<dbReference type="CDD" id="cd01310">
    <property type="entry name" value="TatD_DNAse"/>
    <property type="match status" value="1"/>
</dbReference>
<accession>A0A4V6HR75</accession>
<reference evidence="4 5" key="1">
    <citation type="journal article" date="2019" name="Anaerobe">
        <title>Detection of Robinsoniella peoriensis in multiple bone samples of a trauma patient.</title>
        <authorList>
            <person name="Schrottner P."/>
            <person name="Hartwich K."/>
            <person name="Bunk B."/>
            <person name="Schober I."/>
            <person name="Helbig S."/>
            <person name="Rudolph W.W."/>
            <person name="Gunzer F."/>
        </authorList>
    </citation>
    <scope>NUCLEOTIDE SEQUENCE [LARGE SCALE GENOMIC DNA]</scope>
    <source>
        <strain evidence="4 5">DSM 106044</strain>
    </source>
</reference>
<feature type="binding site" evidence="3">
    <location>
        <position position="203"/>
    </location>
    <ligand>
        <name>a divalent metal cation</name>
        <dbReference type="ChEBI" id="CHEBI:60240"/>
        <label>1</label>
    </ligand>
</feature>
<dbReference type="GO" id="GO:0016788">
    <property type="term" value="F:hydrolase activity, acting on ester bonds"/>
    <property type="evidence" value="ECO:0007669"/>
    <property type="project" value="InterPro"/>
</dbReference>
<feature type="binding site" evidence="3">
    <location>
        <position position="6"/>
    </location>
    <ligand>
        <name>a divalent metal cation</name>
        <dbReference type="ChEBI" id="CHEBI:60240"/>
        <label>1</label>
    </ligand>
</feature>
<feature type="binding site" evidence="3">
    <location>
        <position position="128"/>
    </location>
    <ligand>
        <name>a divalent metal cation</name>
        <dbReference type="ChEBI" id="CHEBI:60240"/>
        <label>2</label>
    </ligand>
</feature>
<dbReference type="PIRSF" id="PIRSF005902">
    <property type="entry name" value="DNase_TatD"/>
    <property type="match status" value="1"/>
</dbReference>
<dbReference type="PROSITE" id="PS01091">
    <property type="entry name" value="TATD_3"/>
    <property type="match status" value="1"/>
</dbReference>
<gene>
    <name evidence="4" type="primary">ycfH_2</name>
    <name evidence="4" type="ORF">DSM106044_05271</name>
</gene>
<keyword evidence="5" id="KW-1185">Reference proteome</keyword>
<dbReference type="EC" id="3.1.21.-" evidence="4"/>
<dbReference type="RefSeq" id="WP_027295599.1">
    <property type="nucleotide sequence ID" value="NZ_CABMJZ010000132.1"/>
</dbReference>
<dbReference type="InterPro" id="IPR018228">
    <property type="entry name" value="DNase_TatD-rel_CS"/>
</dbReference>